<dbReference type="InterPro" id="IPR015943">
    <property type="entry name" value="WD40/YVTN_repeat-like_dom_sf"/>
</dbReference>
<dbReference type="Gene3D" id="2.130.10.10">
    <property type="entry name" value="YVTN repeat-like/Quinoprotein amine dehydrogenase"/>
    <property type="match status" value="1"/>
</dbReference>
<gene>
    <name evidence="1" type="ORF">BCR38DRAFT_47904</name>
</gene>
<dbReference type="AlphaFoldDB" id="A0A1Y2DNI3"/>
<dbReference type="OrthoDB" id="5323870at2759"/>
<dbReference type="EMBL" id="MCFJ01000011">
    <property type="protein sequence ID" value="ORY60848.1"/>
    <property type="molecule type" value="Genomic_DNA"/>
</dbReference>
<evidence type="ECO:0008006" key="3">
    <source>
        <dbReference type="Google" id="ProtNLM"/>
    </source>
</evidence>
<dbReference type="GeneID" id="63779340"/>
<dbReference type="InParanoid" id="A0A1Y2DNI3"/>
<reference evidence="1 2" key="1">
    <citation type="submission" date="2016-07" db="EMBL/GenBank/DDBJ databases">
        <title>Pervasive Adenine N6-methylation of Active Genes in Fungi.</title>
        <authorList>
            <consortium name="DOE Joint Genome Institute"/>
            <person name="Mondo S.J."/>
            <person name="Dannebaum R.O."/>
            <person name="Kuo R.C."/>
            <person name="Labutti K."/>
            <person name="Haridas S."/>
            <person name="Kuo A."/>
            <person name="Salamov A."/>
            <person name="Ahrendt S.R."/>
            <person name="Lipzen A."/>
            <person name="Sullivan W."/>
            <person name="Andreopoulos W.B."/>
            <person name="Clum A."/>
            <person name="Lindquist E."/>
            <person name="Daum C."/>
            <person name="Ramamoorthy G.K."/>
            <person name="Gryganskyi A."/>
            <person name="Culley D."/>
            <person name="Magnuson J.K."/>
            <person name="James T.Y."/>
            <person name="O'Malley M.A."/>
            <person name="Stajich J.E."/>
            <person name="Spatafora J.W."/>
            <person name="Visel A."/>
            <person name="Grigoriev I.V."/>
        </authorList>
    </citation>
    <scope>NUCLEOTIDE SEQUENCE [LARGE SCALE GENOMIC DNA]</scope>
    <source>
        <strain evidence="1 2">CBS 129021</strain>
    </source>
</reference>
<dbReference type="Proteomes" id="UP000193689">
    <property type="component" value="Unassembled WGS sequence"/>
</dbReference>
<dbReference type="STRING" id="1141098.A0A1Y2DNI3"/>
<name>A0A1Y2DNI3_9PEZI</name>
<protein>
    <recommendedName>
        <fullName evidence="3">WD40-repeat-containing domain protein</fullName>
    </recommendedName>
</protein>
<sequence length="727" mass="78099">MAVKSGPRVRRTAQNTQYTYNLSRRINTVQTYPVLSPQGATIVLYGHEDGVTVVWRGGQRFKASVYDNPPSIKSKQNGNPPDDAIMIIDSDEDDAGSTGKDAAFVDKPEFEDMADEDSEHPEITQTLDLSLGTAVLHVAVLPMTPCPAEDAGWDGVTLLTEKVVFAVSCATSELYLITLPLTPPSPASKAREDLRKTLLAAKAGNNKWGETMTLLSGQQKHSNALAMTLVKPKPASERSKSSERSQSAGRAIPRVVVAAHCGEASGTLRLWDVPLENQPKGRQVEPFQTEFLPQPLSLVSFNPTHSTQLLCNASPHAVRIYDYATPSMPSDEISEGPFPSQGSWLISLYPPFARPSSSRKPVLAASWIAHGRAILALLADGQWGIWDIDGVSPQGPALFGKQGSGIRGGALTSFSVSGFIEGTSMLRNPGTHRTSGTGAEFVPMTPHTRRDALSASTGPERLAAMRGGITVTALPARATTTADESAVLWIGGSEHVTVIPGLLKFWEAQLRKGTGGGVNLFSGAQPTRMIRLSDLAVGLMGERCIGVGAMCRFGGGDDPANEGLPIEVLVCGESRLVVVHESQTVVGTRIGGIMGRRKKLSERARDSSAIIAYPRPDQPASQLYNLSINPRRKLNETPLASDNLADKILPSTEVEDAPVEQTPPPPQPNTGFSFADKLAAAADEMQDDEDESRDVEVEMLDIMEIDRELEAMDSGRGRGRKKVLFES</sequence>
<evidence type="ECO:0000313" key="2">
    <source>
        <dbReference type="Proteomes" id="UP000193689"/>
    </source>
</evidence>
<proteinExistence type="predicted"/>
<dbReference type="InterPro" id="IPR036322">
    <property type="entry name" value="WD40_repeat_dom_sf"/>
</dbReference>
<keyword evidence="2" id="KW-1185">Reference proteome</keyword>
<organism evidence="1 2">
    <name type="scientific">Pseudomassariella vexata</name>
    <dbReference type="NCBI Taxonomy" id="1141098"/>
    <lineage>
        <taxon>Eukaryota</taxon>
        <taxon>Fungi</taxon>
        <taxon>Dikarya</taxon>
        <taxon>Ascomycota</taxon>
        <taxon>Pezizomycotina</taxon>
        <taxon>Sordariomycetes</taxon>
        <taxon>Xylariomycetidae</taxon>
        <taxon>Amphisphaeriales</taxon>
        <taxon>Pseudomassariaceae</taxon>
        <taxon>Pseudomassariella</taxon>
    </lineage>
</organism>
<dbReference type="RefSeq" id="XP_040713075.1">
    <property type="nucleotide sequence ID" value="XM_040863128.1"/>
</dbReference>
<dbReference type="SUPFAM" id="SSF50978">
    <property type="entry name" value="WD40 repeat-like"/>
    <property type="match status" value="1"/>
</dbReference>
<comment type="caution">
    <text evidence="1">The sequence shown here is derived from an EMBL/GenBank/DDBJ whole genome shotgun (WGS) entry which is preliminary data.</text>
</comment>
<evidence type="ECO:0000313" key="1">
    <source>
        <dbReference type="EMBL" id="ORY60848.1"/>
    </source>
</evidence>
<accession>A0A1Y2DNI3</accession>